<protein>
    <recommendedName>
        <fullName evidence="3">Reverse transcriptase domain-containing protein</fullName>
    </recommendedName>
</protein>
<dbReference type="AlphaFoldDB" id="A0AB34J6C1"/>
<proteinExistence type="predicted"/>
<dbReference type="Proteomes" id="UP001515480">
    <property type="component" value="Unassembled WGS sequence"/>
</dbReference>
<evidence type="ECO:0008006" key="3">
    <source>
        <dbReference type="Google" id="ProtNLM"/>
    </source>
</evidence>
<reference evidence="1 2" key="1">
    <citation type="journal article" date="2024" name="Science">
        <title>Giant polyketide synthase enzymes in the biosynthesis of giant marine polyether toxins.</title>
        <authorList>
            <person name="Fallon T.R."/>
            <person name="Shende V.V."/>
            <person name="Wierzbicki I.H."/>
            <person name="Pendleton A.L."/>
            <person name="Watervoot N.F."/>
            <person name="Auber R.P."/>
            <person name="Gonzalez D.J."/>
            <person name="Wisecaver J.H."/>
            <person name="Moore B.S."/>
        </authorList>
    </citation>
    <scope>NUCLEOTIDE SEQUENCE [LARGE SCALE GENOMIC DNA]</scope>
    <source>
        <strain evidence="1 2">12B1</strain>
    </source>
</reference>
<gene>
    <name evidence="1" type="ORF">AB1Y20_004012</name>
</gene>
<dbReference type="EMBL" id="JBGBPQ010000012">
    <property type="protein sequence ID" value="KAL1514933.1"/>
    <property type="molecule type" value="Genomic_DNA"/>
</dbReference>
<accession>A0AB34J6C1</accession>
<name>A0AB34J6C1_PRYPA</name>
<evidence type="ECO:0000313" key="2">
    <source>
        <dbReference type="Proteomes" id="UP001515480"/>
    </source>
</evidence>
<keyword evidence="2" id="KW-1185">Reference proteome</keyword>
<evidence type="ECO:0000313" key="1">
    <source>
        <dbReference type="EMBL" id="KAL1514933.1"/>
    </source>
</evidence>
<sequence length="430" mass="45405">MWTSTVSAGCCIGASFCCMTSGEVFFSQADDPAPPPCPDRPPPKPPPALQLAFSSAGTDVAHFALQALYERGGAIFGHDGVNTFNTISREAAADAIRACPATADLLPAYRLKYGRLRSLRYGRQPFASDGRLVRSCLGPQQGCTWGTLVCALVHQRALTLATLRHPGSTVIGFADDAHVHNLVPQHAFSSLLLLRQVLRDRVGVQHNDKGGCIAAPGVDLSFAPPSFPGSPRHPDGPHRAYTALGSFVGEPGVVSAALSDRVLALDRDLDSCRYLVDSPTCRYALQARLRLIRDCACHAVTHLVRAHAPAVSSDAATLHDKLVRHAVFHGLAPPPTSPSPAVRRAGHLLHLPARLGGHHGFTSAATTAPAAFLASSLEAFAALRLLLPHFRDTDLASDSRPTFVAMRDAHAGILSALSVASSAHAAIDSS</sequence>
<organism evidence="1 2">
    <name type="scientific">Prymnesium parvum</name>
    <name type="common">Toxic golden alga</name>
    <dbReference type="NCBI Taxonomy" id="97485"/>
    <lineage>
        <taxon>Eukaryota</taxon>
        <taxon>Haptista</taxon>
        <taxon>Haptophyta</taxon>
        <taxon>Prymnesiophyceae</taxon>
        <taxon>Prymnesiales</taxon>
        <taxon>Prymnesiaceae</taxon>
        <taxon>Prymnesium</taxon>
    </lineage>
</organism>
<comment type="caution">
    <text evidence="1">The sequence shown here is derived from an EMBL/GenBank/DDBJ whole genome shotgun (WGS) entry which is preliminary data.</text>
</comment>